<accession>A0A6N9YJA9</accession>
<dbReference type="GO" id="GO:0005829">
    <property type="term" value="C:cytosol"/>
    <property type="evidence" value="ECO:0007669"/>
    <property type="project" value="TreeGrafter"/>
</dbReference>
<evidence type="ECO:0000259" key="9">
    <source>
        <dbReference type="Pfam" id="PF00288"/>
    </source>
</evidence>
<dbReference type="PRINTS" id="PR00473">
    <property type="entry name" value="GALCTOKINASE"/>
</dbReference>
<keyword evidence="4 12" id="KW-0418">Kinase</keyword>
<dbReference type="EC" id="2.7.1.6" evidence="7"/>
<dbReference type="FunFam" id="3.30.230.10:FF:000017">
    <property type="entry name" value="Galactokinase"/>
    <property type="match status" value="1"/>
</dbReference>
<feature type="domain" description="GHMP kinase C-terminal" evidence="10">
    <location>
        <begin position="301"/>
        <end position="378"/>
    </location>
</feature>
<keyword evidence="6" id="KW-0299">Galactose metabolism</keyword>
<dbReference type="InterPro" id="IPR019741">
    <property type="entry name" value="Galactokinase_CS"/>
</dbReference>
<dbReference type="RefSeq" id="WP_163817406.1">
    <property type="nucleotide sequence ID" value="NZ_JAAGOB010000003.1"/>
</dbReference>
<evidence type="ECO:0000256" key="4">
    <source>
        <dbReference type="ARBA" id="ARBA00022777"/>
    </source>
</evidence>
<dbReference type="InterPro" id="IPR036554">
    <property type="entry name" value="GHMP_kinase_C_sf"/>
</dbReference>
<dbReference type="NCBIfam" id="TIGR00131">
    <property type="entry name" value="gal_kin"/>
    <property type="match status" value="1"/>
</dbReference>
<dbReference type="AlphaFoldDB" id="A0A6N9YJA9"/>
<reference evidence="12 13" key="1">
    <citation type="submission" date="2020-02" db="EMBL/GenBank/DDBJ databases">
        <authorList>
            <person name="Li X.-J."/>
            <person name="Feng X.-M."/>
        </authorList>
    </citation>
    <scope>NUCLEOTIDE SEQUENCE [LARGE SCALE GENOMIC DNA]</scope>
    <source>
        <strain evidence="12 13">CGMCC 4.7225</strain>
    </source>
</reference>
<feature type="domain" description="GHMP kinase N-terminal" evidence="9">
    <location>
        <begin position="77"/>
        <end position="163"/>
    </location>
</feature>
<evidence type="ECO:0000313" key="13">
    <source>
        <dbReference type="Proteomes" id="UP000469185"/>
    </source>
</evidence>
<evidence type="ECO:0000256" key="6">
    <source>
        <dbReference type="ARBA" id="ARBA00023144"/>
    </source>
</evidence>
<dbReference type="InterPro" id="IPR006204">
    <property type="entry name" value="GHMP_kinase_N_dom"/>
</dbReference>
<dbReference type="GO" id="GO:0006012">
    <property type="term" value="P:galactose metabolic process"/>
    <property type="evidence" value="ECO:0007669"/>
    <property type="project" value="UniProtKB-UniRule"/>
</dbReference>
<feature type="region of interest" description="Disordered" evidence="8">
    <location>
        <begin position="250"/>
        <end position="274"/>
    </location>
</feature>
<gene>
    <name evidence="12" type="primary">galK</name>
    <name evidence="12" type="ORF">G1H11_06915</name>
</gene>
<dbReference type="SUPFAM" id="SSF54211">
    <property type="entry name" value="Ribosomal protein S5 domain 2-like"/>
    <property type="match status" value="1"/>
</dbReference>
<evidence type="ECO:0000256" key="5">
    <source>
        <dbReference type="ARBA" id="ARBA00022840"/>
    </source>
</evidence>
<dbReference type="Gene3D" id="3.30.70.890">
    <property type="entry name" value="GHMP kinase, C-terminal domain"/>
    <property type="match status" value="1"/>
</dbReference>
<evidence type="ECO:0000256" key="3">
    <source>
        <dbReference type="ARBA" id="ARBA00022741"/>
    </source>
</evidence>
<evidence type="ECO:0000256" key="7">
    <source>
        <dbReference type="NCBIfam" id="TIGR00131"/>
    </source>
</evidence>
<dbReference type="InterPro" id="IPR006203">
    <property type="entry name" value="GHMP_knse_ATP-bd_CS"/>
</dbReference>
<dbReference type="InterPro" id="IPR014721">
    <property type="entry name" value="Ribsml_uS5_D2-typ_fold_subgr"/>
</dbReference>
<evidence type="ECO:0000259" key="10">
    <source>
        <dbReference type="Pfam" id="PF08544"/>
    </source>
</evidence>
<feature type="compositionally biased region" description="Low complexity" evidence="8">
    <location>
        <begin position="250"/>
        <end position="267"/>
    </location>
</feature>
<keyword evidence="5" id="KW-0067">ATP-binding</keyword>
<comment type="caution">
    <text evidence="12">The sequence shown here is derived from an EMBL/GenBank/DDBJ whole genome shotgun (WGS) entry which is preliminary data.</text>
</comment>
<name>A0A6N9YJA9_9ACTN</name>
<dbReference type="GO" id="GO:0005524">
    <property type="term" value="F:ATP binding"/>
    <property type="evidence" value="ECO:0007669"/>
    <property type="project" value="UniProtKB-UniRule"/>
</dbReference>
<dbReference type="Pfam" id="PF00288">
    <property type="entry name" value="GHMP_kinases_N"/>
    <property type="match status" value="1"/>
</dbReference>
<dbReference type="SUPFAM" id="SSF55060">
    <property type="entry name" value="GHMP Kinase, C-terminal domain"/>
    <property type="match status" value="1"/>
</dbReference>
<dbReference type="PRINTS" id="PR00959">
    <property type="entry name" value="MEVGALKINASE"/>
</dbReference>
<dbReference type="Proteomes" id="UP000469185">
    <property type="component" value="Unassembled WGS sequence"/>
</dbReference>
<evidence type="ECO:0000256" key="1">
    <source>
        <dbReference type="ARBA" id="ARBA00006566"/>
    </source>
</evidence>
<proteinExistence type="inferred from homology"/>
<dbReference type="PROSITE" id="PS00627">
    <property type="entry name" value="GHMP_KINASES_ATP"/>
    <property type="match status" value="1"/>
</dbReference>
<evidence type="ECO:0000256" key="2">
    <source>
        <dbReference type="ARBA" id="ARBA00022679"/>
    </source>
</evidence>
<keyword evidence="2 12" id="KW-0808">Transferase</keyword>
<keyword evidence="13" id="KW-1185">Reference proteome</keyword>
<dbReference type="PROSITE" id="PS00106">
    <property type="entry name" value="GALACTOKINASE"/>
    <property type="match status" value="1"/>
</dbReference>
<comment type="similarity">
    <text evidence="1">Belongs to the GHMP kinase family. GalK subfamily.</text>
</comment>
<dbReference type="GO" id="GO:0004335">
    <property type="term" value="F:galactokinase activity"/>
    <property type="evidence" value="ECO:0007669"/>
    <property type="project" value="UniProtKB-UniRule"/>
</dbReference>
<organism evidence="12 13">
    <name type="scientific">Phytoactinopolyspora alkaliphila</name>
    <dbReference type="NCBI Taxonomy" id="1783498"/>
    <lineage>
        <taxon>Bacteria</taxon>
        <taxon>Bacillati</taxon>
        <taxon>Actinomycetota</taxon>
        <taxon>Actinomycetes</taxon>
        <taxon>Jiangellales</taxon>
        <taxon>Jiangellaceae</taxon>
        <taxon>Phytoactinopolyspora</taxon>
    </lineage>
</organism>
<dbReference type="PIRSF" id="PIRSF000530">
    <property type="entry name" value="Galactokinase"/>
    <property type="match status" value="1"/>
</dbReference>
<dbReference type="Pfam" id="PF08544">
    <property type="entry name" value="GHMP_kinases_C"/>
    <property type="match status" value="1"/>
</dbReference>
<dbReference type="InterPro" id="IPR019539">
    <property type="entry name" value="GalKase_N"/>
</dbReference>
<dbReference type="EMBL" id="JAAGOB010000003">
    <property type="protein sequence ID" value="NED95042.1"/>
    <property type="molecule type" value="Genomic_DNA"/>
</dbReference>
<dbReference type="InterPro" id="IPR020568">
    <property type="entry name" value="Ribosomal_Su5_D2-typ_SF"/>
</dbReference>
<evidence type="ECO:0000313" key="12">
    <source>
        <dbReference type="EMBL" id="NED95042.1"/>
    </source>
</evidence>
<feature type="domain" description="Galactokinase N-terminal" evidence="11">
    <location>
        <begin position="5"/>
        <end position="40"/>
    </location>
</feature>
<dbReference type="PANTHER" id="PTHR10457:SF7">
    <property type="entry name" value="GALACTOKINASE-RELATED"/>
    <property type="match status" value="1"/>
</dbReference>
<dbReference type="InterPro" id="IPR006206">
    <property type="entry name" value="Mevalonate/galactokinase"/>
</dbReference>
<evidence type="ECO:0000259" key="11">
    <source>
        <dbReference type="Pfam" id="PF10509"/>
    </source>
</evidence>
<keyword evidence="6" id="KW-0119">Carbohydrate metabolism</keyword>
<dbReference type="Gene3D" id="3.30.230.10">
    <property type="match status" value="1"/>
</dbReference>
<protein>
    <recommendedName>
        <fullName evidence="7">Galactokinase</fullName>
        <ecNumber evidence="7">2.7.1.6</ecNumber>
    </recommendedName>
</protein>
<dbReference type="InterPro" id="IPR013750">
    <property type="entry name" value="GHMP_kinase_C_dom"/>
</dbReference>
<evidence type="ECO:0000256" key="8">
    <source>
        <dbReference type="SAM" id="MobiDB-lite"/>
    </source>
</evidence>
<dbReference type="PANTHER" id="PTHR10457">
    <property type="entry name" value="MEVALONATE KINASE/GALACTOKINASE"/>
    <property type="match status" value="1"/>
</dbReference>
<sequence length="404" mass="41967">MTTTVTGSAPGRVNLIGEHTDYNGGFALPLAIPQRTTASVTARDNGTVSVSSSASGMEPTEFGVDTVPGDVTGWAAYVAGVFWALRQVGHDVPGADVRIDSDVPTGAGLSSSAALECSVLVALDSLAGLKLEPSTMALLGQQAENGYVGAPTGAMDQMASMHGRDGHVVLFDAASVTAEQVPCDLSGAGLELLIVDTRAPHRHADGEYGARRRTCEEAAHRLGVSSLRDVQDDPVDDVLSRLDRVLSTPSISLSPPSAHADSSAPARADADEAPADDVAVMRRRVRHVLTENQRVLDTVGLLRAGRVRDIGPLLTASHVSLRDDYQVTVAELDVAVDAALEAGALGARMTGGGFGGSIIALVDTDQDHVVGDAVREAFARRGFTEPHTFTVVPSAGASARRPSR</sequence>
<keyword evidence="3" id="KW-0547">Nucleotide-binding</keyword>
<dbReference type="Pfam" id="PF10509">
    <property type="entry name" value="GalKase_gal_bdg"/>
    <property type="match status" value="1"/>
</dbReference>
<dbReference type="InterPro" id="IPR000705">
    <property type="entry name" value="Galactokinase"/>
</dbReference>